<sequence length="69" mass="7482">MFCQAAHSSSLPPACVKVTERVCSSAGCTEQQEWSKNLAKKKKETFPCSPQDTSVPGLLDSPAVTEQPW</sequence>
<evidence type="ECO:0000313" key="2">
    <source>
        <dbReference type="EMBL" id="OPJ88616.1"/>
    </source>
</evidence>
<comment type="caution">
    <text evidence="2">The sequence shown here is derived from an EMBL/GenBank/DDBJ whole genome shotgun (WGS) entry which is preliminary data.</text>
</comment>
<gene>
    <name evidence="2" type="ORF">AV530_003125</name>
</gene>
<evidence type="ECO:0000256" key="1">
    <source>
        <dbReference type="SAM" id="MobiDB-lite"/>
    </source>
</evidence>
<dbReference type="AlphaFoldDB" id="A0A1V4KW38"/>
<dbReference type="Proteomes" id="UP000190648">
    <property type="component" value="Unassembled WGS sequence"/>
</dbReference>
<accession>A0A1V4KW38</accession>
<proteinExistence type="predicted"/>
<name>A0A1V4KW38_PATFA</name>
<reference evidence="2 3" key="1">
    <citation type="submission" date="2016-02" db="EMBL/GenBank/DDBJ databases">
        <title>Band-tailed pigeon sequencing and assembly.</title>
        <authorList>
            <person name="Soares A.E."/>
            <person name="Novak B.J."/>
            <person name="Rice E.S."/>
            <person name="O'Connell B."/>
            <person name="Chang D."/>
            <person name="Weber S."/>
            <person name="Shapiro B."/>
        </authorList>
    </citation>
    <scope>NUCLEOTIDE SEQUENCE [LARGE SCALE GENOMIC DNA]</scope>
    <source>
        <strain evidence="2">BTP2013</strain>
        <tissue evidence="2">Blood</tissue>
    </source>
</reference>
<keyword evidence="3" id="KW-1185">Reference proteome</keyword>
<feature type="region of interest" description="Disordered" evidence="1">
    <location>
        <begin position="47"/>
        <end position="69"/>
    </location>
</feature>
<evidence type="ECO:0000313" key="3">
    <source>
        <dbReference type="Proteomes" id="UP000190648"/>
    </source>
</evidence>
<dbReference type="EMBL" id="LSYS01001520">
    <property type="protein sequence ID" value="OPJ88616.1"/>
    <property type="molecule type" value="Genomic_DNA"/>
</dbReference>
<protein>
    <submittedName>
        <fullName evidence="2">Uncharacterized protein</fullName>
    </submittedName>
</protein>
<organism evidence="2 3">
    <name type="scientific">Patagioenas fasciata monilis</name>
    <dbReference type="NCBI Taxonomy" id="372326"/>
    <lineage>
        <taxon>Eukaryota</taxon>
        <taxon>Metazoa</taxon>
        <taxon>Chordata</taxon>
        <taxon>Craniata</taxon>
        <taxon>Vertebrata</taxon>
        <taxon>Euteleostomi</taxon>
        <taxon>Archelosauria</taxon>
        <taxon>Archosauria</taxon>
        <taxon>Dinosauria</taxon>
        <taxon>Saurischia</taxon>
        <taxon>Theropoda</taxon>
        <taxon>Coelurosauria</taxon>
        <taxon>Aves</taxon>
        <taxon>Neognathae</taxon>
        <taxon>Neoaves</taxon>
        <taxon>Columbimorphae</taxon>
        <taxon>Columbiformes</taxon>
        <taxon>Columbidae</taxon>
        <taxon>Patagioenas</taxon>
    </lineage>
</organism>